<dbReference type="Proteomes" id="UP000613022">
    <property type="component" value="Unassembled WGS sequence"/>
</dbReference>
<evidence type="ECO:0000313" key="2">
    <source>
        <dbReference type="Proteomes" id="UP000613022"/>
    </source>
</evidence>
<reference evidence="1" key="1">
    <citation type="submission" date="2020-08" db="EMBL/GenBank/DDBJ databases">
        <title>Distribution of Beta-Lactamase Producing Gram-Negative Bacterial Isolates in Isabela River of Santo Domingo, Dominican Republic.</title>
        <authorList>
            <person name="Calderon V."/>
            <person name="Del Rosario C."/>
            <person name="Duarte A."/>
            <person name="Bonnelly R."/>
            <person name="Barauna R."/>
            <person name="Ramos R.T."/>
            <person name="Perdomo O.P."/>
            <person name="Rodriguez De Francisco L.E."/>
            <person name="Franco De Los Santos E.F."/>
        </authorList>
    </citation>
    <scope>NUCLEOTIDE SEQUENCE</scope>
    <source>
        <strain evidence="1">INTEC_BI4_1.1</strain>
    </source>
</reference>
<comment type="caution">
    <text evidence="1">The sequence shown here is derived from an EMBL/GenBank/DDBJ whole genome shotgun (WGS) entry which is preliminary data.</text>
</comment>
<gene>
    <name evidence="1" type="ORF">H9R40_03905</name>
</gene>
<protein>
    <submittedName>
        <fullName evidence="1">Uncharacterized protein</fullName>
    </submittedName>
</protein>
<accession>A0AAW3XEQ8</accession>
<dbReference type="EMBL" id="JACSEP010000005">
    <property type="protein sequence ID" value="MBC6322389.1"/>
    <property type="molecule type" value="Genomic_DNA"/>
</dbReference>
<dbReference type="RefSeq" id="WP_044856985.1">
    <property type="nucleotide sequence ID" value="NZ_AP022498.1"/>
</dbReference>
<sequence length="79" mass="8736">MSGYSVSEQFERIDDVLRKNYALTELLAQTFSAFVVGSNNKEVIANFIKSTSVSDPSMVEAHTHAKEALLKILDSVKTN</sequence>
<name>A0AAW3XEQ8_9ENTR</name>
<evidence type="ECO:0000313" key="1">
    <source>
        <dbReference type="EMBL" id="MBC6322389.1"/>
    </source>
</evidence>
<proteinExistence type="predicted"/>
<dbReference type="AlphaFoldDB" id="A0AAW3XEQ8"/>
<organism evidence="1 2">
    <name type="scientific">Enterobacter kobei</name>
    <dbReference type="NCBI Taxonomy" id="208224"/>
    <lineage>
        <taxon>Bacteria</taxon>
        <taxon>Pseudomonadati</taxon>
        <taxon>Pseudomonadota</taxon>
        <taxon>Gammaproteobacteria</taxon>
        <taxon>Enterobacterales</taxon>
        <taxon>Enterobacteriaceae</taxon>
        <taxon>Enterobacter</taxon>
        <taxon>Enterobacter cloacae complex</taxon>
    </lineage>
</organism>